<dbReference type="InterPro" id="IPR057657">
    <property type="entry name" value="MAT1_CAK-anch"/>
</dbReference>
<proteinExistence type="predicted"/>
<evidence type="ECO:0000313" key="3">
    <source>
        <dbReference type="Proteomes" id="UP001516400"/>
    </source>
</evidence>
<name>A0ABD2PC96_9CUCU</name>
<dbReference type="AlphaFoldDB" id="A0ABD2PC96"/>
<evidence type="ECO:0000313" key="2">
    <source>
        <dbReference type="EMBL" id="KAL3288416.1"/>
    </source>
</evidence>
<dbReference type="Pfam" id="PF25811">
    <property type="entry name" value="CAK-anch_MAT1"/>
    <property type="match status" value="1"/>
</dbReference>
<protein>
    <recommendedName>
        <fullName evidence="1">MAT1 C-terminal CAK anchor domain-containing protein</fullName>
    </recommendedName>
</protein>
<accession>A0ABD2PC96</accession>
<evidence type="ECO:0000259" key="1">
    <source>
        <dbReference type="Pfam" id="PF25811"/>
    </source>
</evidence>
<sequence length="125" mass="13859">MFSDSNAKNILETFAEKAKEEEVKAPPPKMTQFSSGIQFGRQTQLSFLPIPTDEGVSYSYKPVIFEASGPTPPSEYDIIVKGYTKNVRAETEQERAGGFQSSISCMRALQDALTGLYHTKKQTVN</sequence>
<comment type="caution">
    <text evidence="2">The sequence shown here is derived from an EMBL/GenBank/DDBJ whole genome shotgun (WGS) entry which is preliminary data.</text>
</comment>
<gene>
    <name evidence="2" type="ORF">HHI36_002862</name>
</gene>
<feature type="domain" description="MAT1 C-terminal CAK anchor" evidence="1">
    <location>
        <begin position="68"/>
        <end position="118"/>
    </location>
</feature>
<dbReference type="EMBL" id="JABFTP020000185">
    <property type="protein sequence ID" value="KAL3288416.1"/>
    <property type="molecule type" value="Genomic_DNA"/>
</dbReference>
<keyword evidence="3" id="KW-1185">Reference proteome</keyword>
<organism evidence="2 3">
    <name type="scientific">Cryptolaemus montrouzieri</name>
    <dbReference type="NCBI Taxonomy" id="559131"/>
    <lineage>
        <taxon>Eukaryota</taxon>
        <taxon>Metazoa</taxon>
        <taxon>Ecdysozoa</taxon>
        <taxon>Arthropoda</taxon>
        <taxon>Hexapoda</taxon>
        <taxon>Insecta</taxon>
        <taxon>Pterygota</taxon>
        <taxon>Neoptera</taxon>
        <taxon>Endopterygota</taxon>
        <taxon>Coleoptera</taxon>
        <taxon>Polyphaga</taxon>
        <taxon>Cucujiformia</taxon>
        <taxon>Coccinelloidea</taxon>
        <taxon>Coccinellidae</taxon>
        <taxon>Scymninae</taxon>
        <taxon>Scymnini</taxon>
        <taxon>Cryptolaemus</taxon>
    </lineage>
</organism>
<dbReference type="Proteomes" id="UP001516400">
    <property type="component" value="Unassembled WGS sequence"/>
</dbReference>
<reference evidence="2 3" key="1">
    <citation type="journal article" date="2021" name="BMC Biol.">
        <title>Horizontally acquired antibacterial genes associated with adaptive radiation of ladybird beetles.</title>
        <authorList>
            <person name="Li H.S."/>
            <person name="Tang X.F."/>
            <person name="Huang Y.H."/>
            <person name="Xu Z.Y."/>
            <person name="Chen M.L."/>
            <person name="Du X.Y."/>
            <person name="Qiu B.Y."/>
            <person name="Chen P.T."/>
            <person name="Zhang W."/>
            <person name="Slipinski A."/>
            <person name="Escalona H.E."/>
            <person name="Waterhouse R.M."/>
            <person name="Zwick A."/>
            <person name="Pang H."/>
        </authorList>
    </citation>
    <scope>NUCLEOTIDE SEQUENCE [LARGE SCALE GENOMIC DNA]</scope>
    <source>
        <strain evidence="2">SYSU2018</strain>
    </source>
</reference>